<gene>
    <name evidence="1" type="ORF">KUV26_02790</name>
</gene>
<dbReference type="RefSeq" id="WP_222507233.1">
    <property type="nucleotide sequence ID" value="NZ_JAHVJA010000001.1"/>
</dbReference>
<keyword evidence="2" id="KW-1185">Reference proteome</keyword>
<sequence>MYSTIAIAYRLSTVSVTVSALEAAGFQVFCPGINTITLLPHHSLAFGGVPIRVPAEEAAEASEYLRAIHRGHLRPVATEDFWGEAPPAAEDKNGPWDKAANLLGYLVLGISAPWPDLALPGKKASP</sequence>
<name>A0ABS7NAZ2_9RHOB</name>
<proteinExistence type="predicted"/>
<protein>
    <recommendedName>
        <fullName evidence="3">DUF2007 domain-containing protein</fullName>
    </recommendedName>
</protein>
<organism evidence="1 2">
    <name type="scientific">Leisingera daeponensis</name>
    <dbReference type="NCBI Taxonomy" id="405746"/>
    <lineage>
        <taxon>Bacteria</taxon>
        <taxon>Pseudomonadati</taxon>
        <taxon>Pseudomonadota</taxon>
        <taxon>Alphaproteobacteria</taxon>
        <taxon>Rhodobacterales</taxon>
        <taxon>Roseobacteraceae</taxon>
        <taxon>Leisingera</taxon>
    </lineage>
</organism>
<evidence type="ECO:0000313" key="1">
    <source>
        <dbReference type="EMBL" id="MBY6138353.1"/>
    </source>
</evidence>
<evidence type="ECO:0000313" key="2">
    <source>
        <dbReference type="Proteomes" id="UP000766629"/>
    </source>
</evidence>
<reference evidence="1 2" key="1">
    <citation type="submission" date="2021-06" db="EMBL/GenBank/DDBJ databases">
        <title>50 bacteria genomes isolated from Dapeng, Shenzhen, China.</title>
        <authorList>
            <person name="Zheng W."/>
            <person name="Yu S."/>
            <person name="Huang Y."/>
        </authorList>
    </citation>
    <scope>NUCLEOTIDE SEQUENCE [LARGE SCALE GENOMIC DNA]</scope>
    <source>
        <strain evidence="1 2">DP1N14-2</strain>
    </source>
</reference>
<comment type="caution">
    <text evidence="1">The sequence shown here is derived from an EMBL/GenBank/DDBJ whole genome shotgun (WGS) entry which is preliminary data.</text>
</comment>
<accession>A0ABS7NAZ2</accession>
<dbReference type="Proteomes" id="UP000766629">
    <property type="component" value="Unassembled WGS sequence"/>
</dbReference>
<dbReference type="EMBL" id="JAHVJA010000001">
    <property type="protein sequence ID" value="MBY6138353.1"/>
    <property type="molecule type" value="Genomic_DNA"/>
</dbReference>
<evidence type="ECO:0008006" key="3">
    <source>
        <dbReference type="Google" id="ProtNLM"/>
    </source>
</evidence>